<name>A0A853ZZI0_9PSED</name>
<evidence type="ECO:0000313" key="2">
    <source>
        <dbReference type="EMBL" id="OKA28009.1"/>
    </source>
</evidence>
<accession>A0A853ZZI0</accession>
<dbReference type="Proteomes" id="UP000185990">
    <property type="component" value="Unassembled WGS sequence"/>
</dbReference>
<dbReference type="InterPro" id="IPR007540">
    <property type="entry name" value="Fimbrial_CS1-type"/>
</dbReference>
<dbReference type="EMBL" id="MPJD01000006">
    <property type="protein sequence ID" value="OKA28009.1"/>
    <property type="molecule type" value="Genomic_DNA"/>
</dbReference>
<dbReference type="GO" id="GO:0009289">
    <property type="term" value="C:pilus"/>
    <property type="evidence" value="ECO:0007669"/>
    <property type="project" value="InterPro"/>
</dbReference>
<dbReference type="Pfam" id="PF04449">
    <property type="entry name" value="Fimbrial_CS1"/>
    <property type="match status" value="1"/>
</dbReference>
<gene>
    <name evidence="2" type="ORF">BOH74_04160</name>
</gene>
<organism evidence="2 3">
    <name type="scientific">Pseudomonas versuta</name>
    <dbReference type="NCBI Taxonomy" id="1788301"/>
    <lineage>
        <taxon>Bacteria</taxon>
        <taxon>Pseudomonadati</taxon>
        <taxon>Pseudomonadota</taxon>
        <taxon>Gammaproteobacteria</taxon>
        <taxon>Pseudomonadales</taxon>
        <taxon>Pseudomonadaceae</taxon>
        <taxon>Pseudomonas</taxon>
    </lineage>
</organism>
<comment type="caution">
    <text evidence="2">The sequence shown here is derived from an EMBL/GenBank/DDBJ whole genome shotgun (WGS) entry which is preliminary data.</text>
</comment>
<feature type="signal peptide" evidence="1">
    <location>
        <begin position="1"/>
        <end position="25"/>
    </location>
</feature>
<reference evidence="2 3" key="1">
    <citation type="submission" date="2016-11" db="EMBL/GenBank/DDBJ databases">
        <title>Draft genome of Pseudomonas versuta A4R1.12.</title>
        <authorList>
            <person name="See-Too W.-S."/>
        </authorList>
    </citation>
    <scope>NUCLEOTIDE SEQUENCE [LARGE SCALE GENOMIC DNA]</scope>
    <source>
        <strain evidence="2 3">A4R1.12</strain>
    </source>
</reference>
<feature type="chain" id="PRO_5033049261" description="Fimbrial assembly protein" evidence="1">
    <location>
        <begin position="26"/>
        <end position="165"/>
    </location>
</feature>
<evidence type="ECO:0000256" key="1">
    <source>
        <dbReference type="SAM" id="SignalP"/>
    </source>
</evidence>
<keyword evidence="1" id="KW-0732">Signal</keyword>
<evidence type="ECO:0000313" key="3">
    <source>
        <dbReference type="Proteomes" id="UP000185990"/>
    </source>
</evidence>
<dbReference type="Gene3D" id="2.60.40.2040">
    <property type="entry name" value="CFA/I fimbrial subunit E, pilin domain"/>
    <property type="match status" value="1"/>
</dbReference>
<proteinExistence type="predicted"/>
<sequence>MNFKTTLVAANLGALALFASLSVQAAPITHTIQLIADVPEVDFYVEPVDASWLPVEQRLDWLPLTSDLDKWSKQFDVKHSAGSINAHLDGGLGKLYGGTNVIDLVVKFNGVTLTAVSAPVVAGGAAATNLRTNMEINAVKPATGGFKPAKYTGNVAVVFDAVIVP</sequence>
<evidence type="ECO:0008006" key="4">
    <source>
        <dbReference type="Google" id="ProtNLM"/>
    </source>
</evidence>
<dbReference type="RefSeq" id="WP_073509032.1">
    <property type="nucleotide sequence ID" value="NZ_MPJD01000006.1"/>
</dbReference>
<dbReference type="AlphaFoldDB" id="A0A853ZZI0"/>
<protein>
    <recommendedName>
        <fullName evidence="4">Fimbrial assembly protein</fullName>
    </recommendedName>
</protein>